<accession>A0A6A8AET8</accession>
<sequence>MSVADLSIRNGRKKAMFSMWCFMKKTTRHETSHAFRMIAAAVTIFVMAPSVRAEPIMQVVQLVENLTIDTVRNRHSLENAFSFRLKPDEGTSVFSFWIADDLVIDGLPVESISYRQPRPGAGATAGPLLILLLGKGVCVDREALLARFPAMQPAAPSSPHDPNPMLSYSRQTEDATLTLGFPLLQQDCLSKIIYSLANS</sequence>
<comment type="caution">
    <text evidence="1">The sequence shown here is derived from an EMBL/GenBank/DDBJ whole genome shotgun (WGS) entry which is preliminary data.</text>
</comment>
<dbReference type="EMBL" id="WIXI01000048">
    <property type="protein sequence ID" value="MQY48418.1"/>
    <property type="molecule type" value="Genomic_DNA"/>
</dbReference>
<protein>
    <submittedName>
        <fullName evidence="1">Uncharacterized protein</fullName>
    </submittedName>
</protein>
<proteinExistence type="predicted"/>
<reference evidence="1 2" key="1">
    <citation type="submission" date="2019-11" db="EMBL/GenBank/DDBJ databases">
        <title>Genome analysis of Rhizobacterium cereale a novel genus and species isolated from maize roots in North Spain.</title>
        <authorList>
            <person name="Menendez E."/>
            <person name="Flores-Felix J.D."/>
            <person name="Ramirez-Bahena M.-H."/>
            <person name="Igual J.M."/>
            <person name="Garcia-Fraile P."/>
            <person name="Peix A."/>
            <person name="Velazquez E."/>
        </authorList>
    </citation>
    <scope>NUCLEOTIDE SEQUENCE [LARGE SCALE GENOMIC DNA]</scope>
    <source>
        <strain evidence="1 2">RZME27</strain>
    </source>
</reference>
<dbReference type="Proteomes" id="UP000435138">
    <property type="component" value="Unassembled WGS sequence"/>
</dbReference>
<name>A0A6A8AET8_9HYPH</name>
<dbReference type="RefSeq" id="WP_153356799.1">
    <property type="nucleotide sequence ID" value="NZ_JAYKOO010000002.1"/>
</dbReference>
<gene>
    <name evidence="1" type="ORF">GAO09_20505</name>
</gene>
<dbReference type="AlphaFoldDB" id="A0A6A8AET8"/>
<keyword evidence="2" id="KW-1185">Reference proteome</keyword>
<organism evidence="1 2">
    <name type="scientific">Endobacterium cereale</name>
    <dbReference type="NCBI Taxonomy" id="2663029"/>
    <lineage>
        <taxon>Bacteria</taxon>
        <taxon>Pseudomonadati</taxon>
        <taxon>Pseudomonadota</taxon>
        <taxon>Alphaproteobacteria</taxon>
        <taxon>Hyphomicrobiales</taxon>
        <taxon>Rhizobiaceae</taxon>
        <taxon>Endobacterium</taxon>
    </lineage>
</organism>
<evidence type="ECO:0000313" key="2">
    <source>
        <dbReference type="Proteomes" id="UP000435138"/>
    </source>
</evidence>
<evidence type="ECO:0000313" key="1">
    <source>
        <dbReference type="EMBL" id="MQY48418.1"/>
    </source>
</evidence>